<dbReference type="EMBL" id="JASNWA010000004">
    <property type="protein sequence ID" value="KAK3176115.1"/>
    <property type="molecule type" value="Genomic_DNA"/>
</dbReference>
<dbReference type="Proteomes" id="UP001276659">
    <property type="component" value="Unassembled WGS sequence"/>
</dbReference>
<dbReference type="PANTHER" id="PTHR47706">
    <property type="entry name" value="NMRA-LIKE FAMILY PROTEIN"/>
    <property type="match status" value="1"/>
</dbReference>
<name>A0AAE0DQG7_9LECA</name>
<dbReference type="Gene3D" id="3.40.50.720">
    <property type="entry name" value="NAD(P)-binding Rossmann-like Domain"/>
    <property type="match status" value="1"/>
</dbReference>
<dbReference type="Pfam" id="PF05368">
    <property type="entry name" value="NmrA"/>
    <property type="match status" value="1"/>
</dbReference>
<feature type="domain" description="NmrA-like" evidence="3">
    <location>
        <begin position="7"/>
        <end position="253"/>
    </location>
</feature>
<dbReference type="CDD" id="cd05259">
    <property type="entry name" value="PCBER_SDR_a"/>
    <property type="match status" value="1"/>
</dbReference>
<protein>
    <recommendedName>
        <fullName evidence="3">NmrA-like domain-containing protein</fullName>
    </recommendedName>
</protein>
<keyword evidence="1" id="KW-0521">NADP</keyword>
<dbReference type="GO" id="GO:0016491">
    <property type="term" value="F:oxidoreductase activity"/>
    <property type="evidence" value="ECO:0007669"/>
    <property type="project" value="UniProtKB-KW"/>
</dbReference>
<dbReference type="AlphaFoldDB" id="A0AAE0DQG7"/>
<accession>A0AAE0DQG7</accession>
<keyword evidence="2" id="KW-0560">Oxidoreductase</keyword>
<keyword evidence="5" id="KW-1185">Reference proteome</keyword>
<gene>
    <name evidence="4" type="ORF">OEA41_007437</name>
</gene>
<proteinExistence type="predicted"/>
<dbReference type="InterPro" id="IPR036291">
    <property type="entry name" value="NAD(P)-bd_dom_sf"/>
</dbReference>
<dbReference type="SUPFAM" id="SSF51735">
    <property type="entry name" value="NAD(P)-binding Rossmann-fold domains"/>
    <property type="match status" value="1"/>
</dbReference>
<reference evidence="4" key="1">
    <citation type="submission" date="2022-11" db="EMBL/GenBank/DDBJ databases">
        <title>Chromosomal genome sequence assembly and mating type (MAT) locus characterization of the leprose asexual lichenized fungus Lepraria neglecta (Nyl.) Erichsen.</title>
        <authorList>
            <person name="Allen J.L."/>
            <person name="Pfeffer B."/>
        </authorList>
    </citation>
    <scope>NUCLEOTIDE SEQUENCE</scope>
    <source>
        <strain evidence="4">Allen 5258</strain>
    </source>
</reference>
<dbReference type="Gene3D" id="3.90.25.10">
    <property type="entry name" value="UDP-galactose 4-epimerase, domain 1"/>
    <property type="match status" value="1"/>
</dbReference>
<organism evidence="4 5">
    <name type="scientific">Lepraria neglecta</name>
    <dbReference type="NCBI Taxonomy" id="209136"/>
    <lineage>
        <taxon>Eukaryota</taxon>
        <taxon>Fungi</taxon>
        <taxon>Dikarya</taxon>
        <taxon>Ascomycota</taxon>
        <taxon>Pezizomycotina</taxon>
        <taxon>Lecanoromycetes</taxon>
        <taxon>OSLEUM clade</taxon>
        <taxon>Lecanoromycetidae</taxon>
        <taxon>Lecanorales</taxon>
        <taxon>Lecanorineae</taxon>
        <taxon>Stereocaulaceae</taxon>
        <taxon>Lepraria</taxon>
    </lineage>
</organism>
<evidence type="ECO:0000259" key="3">
    <source>
        <dbReference type="Pfam" id="PF05368"/>
    </source>
</evidence>
<comment type="caution">
    <text evidence="4">The sequence shown here is derived from an EMBL/GenBank/DDBJ whole genome shotgun (WGS) entry which is preliminary data.</text>
</comment>
<sequence>MASQPSVLVLGAGELGTAVFEALAAHPQHGPITVLLRSSAITSSDPTKQAQTAKLASLGISTLAGDIVNATEDELSTLFAPYHTIIGCTGMAYPAGTQLKIARAVLAAATRRYLPWQFGVDYDTIGRGSSQDLFTGQLDVRDLLRGQKETEWVIVSTGIFTSFLFWPPFGVVSEGRKTVRALGGWDTKVTVTTPRDIGRVVAEVVWAVPELRGVVFTAGETVSYGQVAAVLEKVLGEKVNRELWSVDMLKEELVKDPEDGLKKYRVVFAEGRGVSFNEATTFNHQRDMDLQGVEAWVRENMK</sequence>
<evidence type="ECO:0000313" key="4">
    <source>
        <dbReference type="EMBL" id="KAK3176115.1"/>
    </source>
</evidence>
<dbReference type="InterPro" id="IPR008030">
    <property type="entry name" value="NmrA-like"/>
</dbReference>
<dbReference type="PANTHER" id="PTHR47706:SF6">
    <property type="entry name" value="NMRA-LIKE FAMILY PROTEIN (AFU_ORTHOLOGUE AFUA_6G00280)"/>
    <property type="match status" value="1"/>
</dbReference>
<evidence type="ECO:0000256" key="1">
    <source>
        <dbReference type="ARBA" id="ARBA00022857"/>
    </source>
</evidence>
<dbReference type="InterPro" id="IPR051609">
    <property type="entry name" value="NmrA/Isoflavone_reductase-like"/>
</dbReference>
<dbReference type="InterPro" id="IPR045312">
    <property type="entry name" value="PCBER-like"/>
</dbReference>
<evidence type="ECO:0000256" key="2">
    <source>
        <dbReference type="ARBA" id="ARBA00023002"/>
    </source>
</evidence>
<evidence type="ECO:0000313" key="5">
    <source>
        <dbReference type="Proteomes" id="UP001276659"/>
    </source>
</evidence>